<reference evidence="5 6" key="1">
    <citation type="journal article" date="2015" name="Genome Biol. Evol.">
        <title>Comparative Genomics of a Bacterivorous Green Alga Reveals Evolutionary Causalities and Consequences of Phago-Mixotrophic Mode of Nutrition.</title>
        <authorList>
            <person name="Burns J.A."/>
            <person name="Paasch A."/>
            <person name="Narechania A."/>
            <person name="Kim E."/>
        </authorList>
    </citation>
    <scope>NUCLEOTIDE SEQUENCE [LARGE SCALE GENOMIC DNA]</scope>
    <source>
        <strain evidence="5 6">PLY_AMNH</strain>
    </source>
</reference>
<sequence>MQWARERTSYFRLPLSPMEGTSDGNDGNSAMSRGARSARVRSWGAHRQELIRARQLWHPHRRRQRTNSQPLPPACEMRSGHPVRRCCDRWDGRGGPPRERIGAESACPPAVHAGGVGGQSAGVGRGATWTGETRDCNAPQVFMGGTRDRNALEIAVTLPGGGRFAASASGQRSQLFRRMSALGSGSGHGYTTRPPTGASVDLSHADNDGRTPAHRAAAGGHVEALRMLQGASVDLSHAANDGGTPAHSAAGGGHVEALRMLQGASVDLSHGNNRGRTPAHEAAGRGHVEALRVLQGAGADLSHGDNDGSTPAHSAAGGGHVEALRVLQDAGVDLSHGANDGGTPAHEAAARGHVEALRMLQGAGADLSHGDNGRGGVAAIRTPERGTPLRSGLGSKAAAGGHVEALRMLQDAIALTLQWAWFAAAEFGLVEMMRELLEKGAKVDAQNRKGCTALTVALAEGKEAAARALLEAGAGVNAGTGQRPLHAAAEKGMVEMVRELVGKGAEVDAEDGHGRTALTVALEFEQKGAARALLEARLE</sequence>
<dbReference type="InterPro" id="IPR050889">
    <property type="entry name" value="Dendritic_Spine_Reg/Scaffold"/>
</dbReference>
<dbReference type="PANTHER" id="PTHR24166">
    <property type="entry name" value="ROLLING PEBBLES, ISOFORM B"/>
    <property type="match status" value="1"/>
</dbReference>
<dbReference type="SMART" id="SM00248">
    <property type="entry name" value="ANK"/>
    <property type="match status" value="8"/>
</dbReference>
<evidence type="ECO:0000256" key="1">
    <source>
        <dbReference type="ARBA" id="ARBA00022737"/>
    </source>
</evidence>
<gene>
    <name evidence="5" type="ORF">CYMTET_56012</name>
</gene>
<feature type="repeat" description="ANK" evidence="3">
    <location>
        <begin position="449"/>
        <end position="481"/>
    </location>
</feature>
<feature type="repeat" description="ANK" evidence="3">
    <location>
        <begin position="340"/>
        <end position="372"/>
    </location>
</feature>
<accession>A0AAE0EM89</accession>
<evidence type="ECO:0000313" key="5">
    <source>
        <dbReference type="EMBL" id="KAK3233708.1"/>
    </source>
</evidence>
<evidence type="ECO:0000313" key="6">
    <source>
        <dbReference type="Proteomes" id="UP001190700"/>
    </source>
</evidence>
<dbReference type="PANTHER" id="PTHR24166:SF48">
    <property type="entry name" value="PROTEIN VAPYRIN"/>
    <property type="match status" value="1"/>
</dbReference>
<feature type="region of interest" description="Disordered" evidence="4">
    <location>
        <begin position="59"/>
        <end position="78"/>
    </location>
</feature>
<evidence type="ECO:0000256" key="3">
    <source>
        <dbReference type="PROSITE-ProRule" id="PRU00023"/>
    </source>
</evidence>
<feature type="repeat" description="ANK" evidence="3">
    <location>
        <begin position="307"/>
        <end position="339"/>
    </location>
</feature>
<dbReference type="InterPro" id="IPR036770">
    <property type="entry name" value="Ankyrin_rpt-contain_sf"/>
</dbReference>
<dbReference type="Proteomes" id="UP001190700">
    <property type="component" value="Unassembled WGS sequence"/>
</dbReference>
<feature type="repeat" description="ANK" evidence="3">
    <location>
        <begin position="480"/>
        <end position="512"/>
    </location>
</feature>
<dbReference type="AlphaFoldDB" id="A0AAE0EM89"/>
<comment type="caution">
    <text evidence="5">The sequence shown here is derived from an EMBL/GenBank/DDBJ whole genome shotgun (WGS) entry which is preliminary data.</text>
</comment>
<evidence type="ECO:0000256" key="4">
    <source>
        <dbReference type="SAM" id="MobiDB-lite"/>
    </source>
</evidence>
<dbReference type="SUPFAM" id="SSF48403">
    <property type="entry name" value="Ankyrin repeat"/>
    <property type="match status" value="1"/>
</dbReference>
<proteinExistence type="predicted"/>
<name>A0AAE0EM89_9CHLO</name>
<dbReference type="PRINTS" id="PR01415">
    <property type="entry name" value="ANKYRIN"/>
</dbReference>
<protein>
    <submittedName>
        <fullName evidence="5">Uncharacterized protein</fullName>
    </submittedName>
</protein>
<evidence type="ECO:0000256" key="2">
    <source>
        <dbReference type="ARBA" id="ARBA00023043"/>
    </source>
</evidence>
<dbReference type="InterPro" id="IPR002110">
    <property type="entry name" value="Ankyrin_rpt"/>
</dbReference>
<dbReference type="Pfam" id="PF13637">
    <property type="entry name" value="Ank_4"/>
    <property type="match status" value="1"/>
</dbReference>
<feature type="repeat" description="ANK" evidence="3">
    <location>
        <begin position="208"/>
        <end position="240"/>
    </location>
</feature>
<organism evidence="5 6">
    <name type="scientific">Cymbomonas tetramitiformis</name>
    <dbReference type="NCBI Taxonomy" id="36881"/>
    <lineage>
        <taxon>Eukaryota</taxon>
        <taxon>Viridiplantae</taxon>
        <taxon>Chlorophyta</taxon>
        <taxon>Pyramimonadophyceae</taxon>
        <taxon>Pyramimonadales</taxon>
        <taxon>Pyramimonadaceae</taxon>
        <taxon>Cymbomonas</taxon>
    </lineage>
</organism>
<keyword evidence="1" id="KW-0677">Repeat</keyword>
<dbReference type="PROSITE" id="PS50297">
    <property type="entry name" value="ANK_REP_REGION"/>
    <property type="match status" value="6"/>
</dbReference>
<dbReference type="Pfam" id="PF12796">
    <property type="entry name" value="Ank_2"/>
    <property type="match status" value="3"/>
</dbReference>
<feature type="repeat" description="ANK" evidence="3">
    <location>
        <begin position="274"/>
        <end position="306"/>
    </location>
</feature>
<keyword evidence="2 3" id="KW-0040">ANK repeat</keyword>
<dbReference type="EMBL" id="LGRX02035647">
    <property type="protein sequence ID" value="KAK3233708.1"/>
    <property type="molecule type" value="Genomic_DNA"/>
</dbReference>
<dbReference type="PROSITE" id="PS50088">
    <property type="entry name" value="ANK_REPEAT"/>
    <property type="match status" value="7"/>
</dbReference>
<feature type="repeat" description="ANK" evidence="3">
    <location>
        <begin position="241"/>
        <end position="273"/>
    </location>
</feature>
<keyword evidence="6" id="KW-1185">Reference proteome</keyword>
<dbReference type="Gene3D" id="1.25.40.20">
    <property type="entry name" value="Ankyrin repeat-containing domain"/>
    <property type="match status" value="4"/>
</dbReference>